<dbReference type="PANTHER" id="PTHR30460:SF0">
    <property type="entry name" value="MODERATE CONDUCTANCE MECHANOSENSITIVE CHANNEL YBIO"/>
    <property type="match status" value="1"/>
</dbReference>
<dbReference type="SUPFAM" id="SSF82861">
    <property type="entry name" value="Mechanosensitive channel protein MscS (YggB), transmembrane region"/>
    <property type="match status" value="1"/>
</dbReference>
<feature type="domain" description="Mechanosensitive ion channel MscS" evidence="9">
    <location>
        <begin position="135"/>
        <end position="198"/>
    </location>
</feature>
<dbReference type="Gene3D" id="1.10.287.1260">
    <property type="match status" value="1"/>
</dbReference>
<evidence type="ECO:0000313" key="12">
    <source>
        <dbReference type="EMBL" id="AFH66368.1"/>
    </source>
</evidence>
<feature type="transmembrane region" description="Helical" evidence="8">
    <location>
        <begin position="35"/>
        <end position="57"/>
    </location>
</feature>
<dbReference type="PATRIC" id="fig|997761.3.peg.7602"/>
<evidence type="ECO:0000259" key="10">
    <source>
        <dbReference type="Pfam" id="PF21082"/>
    </source>
</evidence>
<dbReference type="InterPro" id="IPR049142">
    <property type="entry name" value="MS_channel_1st"/>
</dbReference>
<evidence type="ECO:0000256" key="7">
    <source>
        <dbReference type="ARBA" id="ARBA00059688"/>
    </source>
</evidence>
<dbReference type="Gene3D" id="2.30.30.60">
    <property type="match status" value="1"/>
</dbReference>
<keyword evidence="5 8" id="KW-1133">Transmembrane helix</keyword>
<organism evidence="12 13">
    <name type="scientific">Paenibacillus mucilaginosus K02</name>
    <dbReference type="NCBI Taxonomy" id="997761"/>
    <lineage>
        <taxon>Bacteria</taxon>
        <taxon>Bacillati</taxon>
        <taxon>Bacillota</taxon>
        <taxon>Bacilli</taxon>
        <taxon>Bacillales</taxon>
        <taxon>Paenibacillaceae</taxon>
        <taxon>Paenibacillus</taxon>
    </lineage>
</organism>
<evidence type="ECO:0000256" key="4">
    <source>
        <dbReference type="ARBA" id="ARBA00022692"/>
    </source>
</evidence>
<feature type="domain" description="Mechanosensitive ion channel transmembrane helices 2/3" evidence="11">
    <location>
        <begin position="92"/>
        <end position="133"/>
    </location>
</feature>
<reference evidence="12 13" key="1">
    <citation type="submission" date="2013-06" db="EMBL/GenBank/DDBJ databases">
        <title>Complete genome sequence of Paenibacillus mucilaginosus K02.</title>
        <authorList>
            <person name="Xiao B."/>
            <person name="Sun L."/>
            <person name="Xiao L."/>
            <person name="Lian B."/>
        </authorList>
    </citation>
    <scope>NUCLEOTIDE SEQUENCE [LARGE SCALE GENOMIC DNA]</scope>
    <source>
        <strain evidence="12 13">K02</strain>
    </source>
</reference>
<feature type="transmembrane region" description="Helical" evidence="8">
    <location>
        <begin position="114"/>
        <end position="136"/>
    </location>
</feature>
<keyword evidence="4 8" id="KW-0812">Transmembrane</keyword>
<protein>
    <submittedName>
        <fullName evidence="12">Mechanosensitive ion channel protein MscS</fullName>
    </submittedName>
</protein>
<sequence>MGKTASVDVLDTEGWKETWLRFQNKTVDYVSDPGMWMAILFTVVKILILLIVGRLIIKLADKIIDGMLEAREKGPIHFSRRRTETIGKLVRNIVTYVVNFILILMILSQFNVNLGPVLAGAGVLGLAIGFGAQSLVKDVITGFFIIFEDQFAVGDVIQVGTYKGTVEEIGLRVTRIKSWTGEIHILPNGTINQVTNFSVNNSLAVIDVNVTYETDIDQAIQILRETADAYYEKSMDIVKEPQVLGVQTMGVSEITLRLTAECKPNAQFGVSRDLYSLIKKAFESSGIQIPYPRVVTYHRNEKAEL</sequence>
<feature type="transmembrane region" description="Helical" evidence="8">
    <location>
        <begin position="89"/>
        <end position="108"/>
    </location>
</feature>
<dbReference type="InterPro" id="IPR011066">
    <property type="entry name" value="MscS_channel_C_sf"/>
</dbReference>
<dbReference type="InterPro" id="IPR023408">
    <property type="entry name" value="MscS_beta-dom_sf"/>
</dbReference>
<dbReference type="Gene3D" id="3.30.70.100">
    <property type="match status" value="1"/>
</dbReference>
<evidence type="ECO:0000259" key="11">
    <source>
        <dbReference type="Pfam" id="PF21088"/>
    </source>
</evidence>
<dbReference type="Pfam" id="PF21088">
    <property type="entry name" value="MS_channel_1st"/>
    <property type="match status" value="1"/>
</dbReference>
<comment type="subcellular location">
    <subcellularLocation>
        <location evidence="1">Cell membrane</location>
        <topology evidence="1">Multi-pass membrane protein</topology>
    </subcellularLocation>
</comment>
<dbReference type="AlphaFoldDB" id="I0BVH1"/>
<dbReference type="EMBL" id="CP003422">
    <property type="protein sequence ID" value="AFH66368.1"/>
    <property type="molecule type" value="Genomic_DNA"/>
</dbReference>
<gene>
    <name evidence="12" type="ORF">B2K_37685</name>
</gene>
<dbReference type="InterPro" id="IPR011014">
    <property type="entry name" value="MscS_channel_TM-2"/>
</dbReference>
<evidence type="ECO:0000256" key="2">
    <source>
        <dbReference type="ARBA" id="ARBA00008017"/>
    </source>
</evidence>
<evidence type="ECO:0000256" key="8">
    <source>
        <dbReference type="SAM" id="Phobius"/>
    </source>
</evidence>
<dbReference type="GO" id="GO:0008381">
    <property type="term" value="F:mechanosensitive monoatomic ion channel activity"/>
    <property type="evidence" value="ECO:0007669"/>
    <property type="project" value="InterPro"/>
</dbReference>
<dbReference type="FunFam" id="2.30.30.60:FF:000001">
    <property type="entry name" value="MscS Mechanosensitive ion channel"/>
    <property type="match status" value="1"/>
</dbReference>
<dbReference type="InterPro" id="IPR045276">
    <property type="entry name" value="YbiO_bact"/>
</dbReference>
<evidence type="ECO:0000256" key="3">
    <source>
        <dbReference type="ARBA" id="ARBA00022475"/>
    </source>
</evidence>
<dbReference type="Pfam" id="PF21082">
    <property type="entry name" value="MS_channel_3rd"/>
    <property type="match status" value="1"/>
</dbReference>
<dbReference type="InterPro" id="IPR006685">
    <property type="entry name" value="MscS_channel_2nd"/>
</dbReference>
<comment type="similarity">
    <text evidence="2">Belongs to the MscS (TC 1.A.23) family.</text>
</comment>
<evidence type="ECO:0000256" key="5">
    <source>
        <dbReference type="ARBA" id="ARBA00022989"/>
    </source>
</evidence>
<dbReference type="SUPFAM" id="SSF50182">
    <property type="entry name" value="Sm-like ribonucleoproteins"/>
    <property type="match status" value="1"/>
</dbReference>
<evidence type="ECO:0000256" key="6">
    <source>
        <dbReference type="ARBA" id="ARBA00023136"/>
    </source>
</evidence>
<dbReference type="KEGG" id="pmw:B2K_37685"/>
<dbReference type="HOGENOM" id="CLU_037945_8_2_9"/>
<keyword evidence="6 8" id="KW-0472">Membrane</keyword>
<dbReference type="Pfam" id="PF00924">
    <property type="entry name" value="MS_channel_2nd"/>
    <property type="match status" value="1"/>
</dbReference>
<feature type="domain" description="Mechanosensitive ion channel MscS C-terminal" evidence="10">
    <location>
        <begin position="205"/>
        <end position="289"/>
    </location>
</feature>
<accession>I0BVH1</accession>
<comment type="function">
    <text evidence="7">May play a role in resistance to osmotic downshock.</text>
</comment>
<evidence type="ECO:0000256" key="1">
    <source>
        <dbReference type="ARBA" id="ARBA00004651"/>
    </source>
</evidence>
<dbReference type="FunFam" id="1.10.287.1260:FF:000005">
    <property type="entry name" value="Mechanosensitive ion channel family protein"/>
    <property type="match status" value="1"/>
</dbReference>
<proteinExistence type="inferred from homology"/>
<evidence type="ECO:0000259" key="9">
    <source>
        <dbReference type="Pfam" id="PF00924"/>
    </source>
</evidence>
<dbReference type="GO" id="GO:0005886">
    <property type="term" value="C:plasma membrane"/>
    <property type="evidence" value="ECO:0007669"/>
    <property type="project" value="UniProtKB-SubCell"/>
</dbReference>
<dbReference type="SUPFAM" id="SSF82689">
    <property type="entry name" value="Mechanosensitive channel protein MscS (YggB), C-terminal domain"/>
    <property type="match status" value="1"/>
</dbReference>
<evidence type="ECO:0000313" key="13">
    <source>
        <dbReference type="Proteomes" id="UP000007392"/>
    </source>
</evidence>
<name>I0BVH1_9BACL</name>
<keyword evidence="3" id="KW-1003">Cell membrane</keyword>
<dbReference type="InterPro" id="IPR049278">
    <property type="entry name" value="MS_channel_C"/>
</dbReference>
<dbReference type="InterPro" id="IPR010920">
    <property type="entry name" value="LSM_dom_sf"/>
</dbReference>
<dbReference type="Proteomes" id="UP000007392">
    <property type="component" value="Chromosome"/>
</dbReference>
<dbReference type="PANTHER" id="PTHR30460">
    <property type="entry name" value="MODERATE CONDUCTANCE MECHANOSENSITIVE CHANNEL YBIO"/>
    <property type="match status" value="1"/>
</dbReference>